<evidence type="ECO:0000313" key="3">
    <source>
        <dbReference type="Proteomes" id="UP001162972"/>
    </source>
</evidence>
<gene>
    <name evidence="2" type="ORF">OIU84_029050</name>
</gene>
<accession>A0AAD6KDY0</accession>
<protein>
    <submittedName>
        <fullName evidence="2">Uncharacterized protein</fullName>
    </submittedName>
</protein>
<sequence length="98" mass="10865">MIDHSLPYVTLEPSRASTSHSQRLWMPFIRMPRYLGDGTTMDLNLAMKQLKAAVSSKLPDPAAIGKAANMGIKEPAGIVSKEQDTLDQWKSDPSRPRN</sequence>
<feature type="region of interest" description="Disordered" evidence="1">
    <location>
        <begin position="75"/>
        <end position="98"/>
    </location>
</feature>
<feature type="compositionally biased region" description="Basic and acidic residues" evidence="1">
    <location>
        <begin position="81"/>
        <end position="98"/>
    </location>
</feature>
<dbReference type="AlphaFoldDB" id="A0AAD6KDY0"/>
<comment type="caution">
    <text evidence="2">The sequence shown here is derived from an EMBL/GenBank/DDBJ whole genome shotgun (WGS) entry which is preliminary data.</text>
</comment>
<evidence type="ECO:0000256" key="1">
    <source>
        <dbReference type="SAM" id="MobiDB-lite"/>
    </source>
</evidence>
<organism evidence="2 3">
    <name type="scientific">Salix udensis</name>
    <dbReference type="NCBI Taxonomy" id="889485"/>
    <lineage>
        <taxon>Eukaryota</taxon>
        <taxon>Viridiplantae</taxon>
        <taxon>Streptophyta</taxon>
        <taxon>Embryophyta</taxon>
        <taxon>Tracheophyta</taxon>
        <taxon>Spermatophyta</taxon>
        <taxon>Magnoliopsida</taxon>
        <taxon>eudicotyledons</taxon>
        <taxon>Gunneridae</taxon>
        <taxon>Pentapetalae</taxon>
        <taxon>rosids</taxon>
        <taxon>fabids</taxon>
        <taxon>Malpighiales</taxon>
        <taxon>Salicaceae</taxon>
        <taxon>Saliceae</taxon>
        <taxon>Salix</taxon>
    </lineage>
</organism>
<evidence type="ECO:0000313" key="2">
    <source>
        <dbReference type="EMBL" id="KAJ6421779.1"/>
    </source>
</evidence>
<dbReference type="Proteomes" id="UP001162972">
    <property type="component" value="Chromosome 17"/>
</dbReference>
<reference evidence="2 3" key="1">
    <citation type="journal article" date="2023" name="Int. J. Mol. Sci.">
        <title>De Novo Assembly and Annotation of 11 Diverse Shrub Willow (Salix) Genomes Reveals Novel Gene Organization in Sex-Linked Regions.</title>
        <authorList>
            <person name="Hyden B."/>
            <person name="Feng K."/>
            <person name="Yates T.B."/>
            <person name="Jawdy S."/>
            <person name="Cereghino C."/>
            <person name="Smart L.B."/>
            <person name="Muchero W."/>
        </authorList>
    </citation>
    <scope>NUCLEOTIDE SEQUENCE [LARGE SCALE GENOMIC DNA]</scope>
    <source>
        <tissue evidence="2">Shoot tip</tissue>
    </source>
</reference>
<keyword evidence="3" id="KW-1185">Reference proteome</keyword>
<name>A0AAD6KDY0_9ROSI</name>
<dbReference type="EMBL" id="JAPFFJ010000008">
    <property type="protein sequence ID" value="KAJ6421779.1"/>
    <property type="molecule type" value="Genomic_DNA"/>
</dbReference>
<proteinExistence type="predicted"/>